<dbReference type="Proteomes" id="UP000028878">
    <property type="component" value="Unassembled WGS sequence"/>
</dbReference>
<keyword evidence="1" id="KW-0732">Signal</keyword>
<keyword evidence="3" id="KW-1185">Reference proteome</keyword>
<evidence type="ECO:0000313" key="2">
    <source>
        <dbReference type="EMBL" id="CDN89972.1"/>
    </source>
</evidence>
<protein>
    <recommendedName>
        <fullName evidence="4">Lipoprotein</fullName>
    </recommendedName>
</protein>
<feature type="signal peptide" evidence="1">
    <location>
        <begin position="1"/>
        <end position="21"/>
    </location>
</feature>
<proteinExistence type="predicted"/>
<gene>
    <name evidence="2" type="ORF">BN948_04412</name>
</gene>
<reference evidence="3" key="1">
    <citation type="submission" date="2014-11" db="EMBL/GenBank/DDBJ databases">
        <title>Draft genome sequence of Hydrogenophaga intermedia S1.</title>
        <authorList>
            <person name="Gan H.M."/>
            <person name="Chew T.H."/>
            <person name="Stolz A."/>
        </authorList>
    </citation>
    <scope>NUCLEOTIDE SEQUENCE [LARGE SCALE GENOMIC DNA]</scope>
    <source>
        <strain evidence="3">S1</strain>
    </source>
</reference>
<organism evidence="2 3">
    <name type="scientific">Hydrogenophaga intermedia</name>
    <dbReference type="NCBI Taxonomy" id="65786"/>
    <lineage>
        <taxon>Bacteria</taxon>
        <taxon>Pseudomonadati</taxon>
        <taxon>Pseudomonadota</taxon>
        <taxon>Betaproteobacteria</taxon>
        <taxon>Burkholderiales</taxon>
        <taxon>Comamonadaceae</taxon>
        <taxon>Hydrogenophaga</taxon>
    </lineage>
</organism>
<accession>A0A1L1PJ12</accession>
<name>A0A1L1PJ12_HYDIT</name>
<dbReference type="AlphaFoldDB" id="A0A1L1PJ12"/>
<evidence type="ECO:0000256" key="1">
    <source>
        <dbReference type="SAM" id="SignalP"/>
    </source>
</evidence>
<sequence length="156" mass="16776" precursor="true">MCPTALRVACALLVLAAPLSARPESSLATGANASASASVNFRIVIPPMTRVMDNRHPATLWAAGGAPEAHQELVVLTTLPQGFCARLRLTSPEVREWTLSTRAPGVSVQRTGEGYRVCTPRHGRHTLALHHEFALRDPADAQTPMPWPVQTELSAL</sequence>
<dbReference type="RefSeq" id="WP_009515971.1">
    <property type="nucleotide sequence ID" value="NZ_CCAE010000059.1"/>
</dbReference>
<feature type="chain" id="PRO_5009681503" description="Lipoprotein" evidence="1">
    <location>
        <begin position="22"/>
        <end position="156"/>
    </location>
</feature>
<dbReference type="EMBL" id="CCAE010000059">
    <property type="protein sequence ID" value="CDN89972.1"/>
    <property type="molecule type" value="Genomic_DNA"/>
</dbReference>
<evidence type="ECO:0000313" key="3">
    <source>
        <dbReference type="Proteomes" id="UP000028878"/>
    </source>
</evidence>
<evidence type="ECO:0008006" key="4">
    <source>
        <dbReference type="Google" id="ProtNLM"/>
    </source>
</evidence>